<proteinExistence type="inferred from homology"/>
<dbReference type="InterPro" id="IPR000447">
    <property type="entry name" value="G3P_DH_FAD-dep"/>
</dbReference>
<dbReference type="GO" id="GO:0046168">
    <property type="term" value="P:glycerol-3-phosphate catabolic process"/>
    <property type="evidence" value="ECO:0007669"/>
    <property type="project" value="TreeGrafter"/>
</dbReference>
<protein>
    <submittedName>
        <fullName evidence="9">Unannotated protein</fullName>
    </submittedName>
</protein>
<dbReference type="InterPro" id="IPR038299">
    <property type="entry name" value="DAO_C_sf"/>
</dbReference>
<gene>
    <name evidence="9" type="ORF">UFOPK2350_01097</name>
</gene>
<evidence type="ECO:0000256" key="2">
    <source>
        <dbReference type="ARBA" id="ARBA00007330"/>
    </source>
</evidence>
<evidence type="ECO:0000256" key="6">
    <source>
        <dbReference type="ARBA" id="ARBA00023002"/>
    </source>
</evidence>
<dbReference type="PANTHER" id="PTHR11985">
    <property type="entry name" value="GLYCEROL-3-PHOSPHATE DEHYDROGENASE"/>
    <property type="match status" value="1"/>
</dbReference>
<organism evidence="9">
    <name type="scientific">freshwater metagenome</name>
    <dbReference type="NCBI Taxonomy" id="449393"/>
    <lineage>
        <taxon>unclassified sequences</taxon>
        <taxon>metagenomes</taxon>
        <taxon>ecological metagenomes</taxon>
    </lineage>
</organism>
<dbReference type="Gene3D" id="1.10.8.870">
    <property type="entry name" value="Alpha-glycerophosphate oxidase, cap domain"/>
    <property type="match status" value="1"/>
</dbReference>
<dbReference type="GO" id="GO:0006071">
    <property type="term" value="P:glycerol metabolic process"/>
    <property type="evidence" value="ECO:0007669"/>
    <property type="project" value="UniProtKB-KW"/>
</dbReference>
<evidence type="ECO:0000313" key="9">
    <source>
        <dbReference type="EMBL" id="CAB4682050.1"/>
    </source>
</evidence>
<evidence type="ECO:0000259" key="7">
    <source>
        <dbReference type="Pfam" id="PF01266"/>
    </source>
</evidence>
<dbReference type="Gene3D" id="3.30.9.10">
    <property type="entry name" value="D-Amino Acid Oxidase, subunit A, domain 2"/>
    <property type="match status" value="1"/>
</dbReference>
<dbReference type="Pfam" id="PF01266">
    <property type="entry name" value="DAO"/>
    <property type="match status" value="1"/>
</dbReference>
<keyword evidence="4" id="KW-0319">Glycerol metabolism</keyword>
<dbReference type="InterPro" id="IPR031656">
    <property type="entry name" value="DAO_C"/>
</dbReference>
<reference evidence="9" key="1">
    <citation type="submission" date="2020-05" db="EMBL/GenBank/DDBJ databases">
        <authorList>
            <person name="Chiriac C."/>
            <person name="Salcher M."/>
            <person name="Ghai R."/>
            <person name="Kavagutti S V."/>
        </authorList>
    </citation>
    <scope>NUCLEOTIDE SEQUENCE</scope>
</reference>
<dbReference type="InterPro" id="IPR006076">
    <property type="entry name" value="FAD-dep_OxRdtase"/>
</dbReference>
<dbReference type="Pfam" id="PF16901">
    <property type="entry name" value="DAO_C"/>
    <property type="match status" value="1"/>
</dbReference>
<dbReference type="InterPro" id="IPR036188">
    <property type="entry name" value="FAD/NAD-bd_sf"/>
</dbReference>
<feature type="domain" description="FAD dependent oxidoreductase" evidence="7">
    <location>
        <begin position="6"/>
        <end position="171"/>
    </location>
</feature>
<name>A0A6J6N5X2_9ZZZZ</name>
<sequence>MTVARTAALRFGATLVNRTEVVDLQKDSNGNVNGVVVKADGRTFTVSTKAVVNAAGVWSDDVRALDEAEHPRSIRPAKGVHITVAWSKVRNTVAAVIPVPGDKRSVFVVPWGQFTFVGTTDTDYTGPVDDPQCNEDDVEYLLRALNGSITETVTTDDILGTWAGLRPLVADPEASGRTADLSRRHKVRRSDSGDVTITGGKLTTYREMAADTIDEVLSEVLDADRITRFRRRSKTKHIKIHGANGYEELVDSADTISPLGGDQVRRLADRYGSDATTVLAIAESDQLLAEPLVPGLHYLRAEAIFAVRYEMATTVDDILSRRTRARLETRDASADAAAAVAALLAPELGWDEAEQARQVADYRARIDEELEAIVH</sequence>
<comment type="similarity">
    <text evidence="2">Belongs to the FAD-dependent glycerol-3-phosphate dehydrogenase family.</text>
</comment>
<dbReference type="SUPFAM" id="SSF51905">
    <property type="entry name" value="FAD/NAD(P)-binding domain"/>
    <property type="match status" value="1"/>
</dbReference>
<dbReference type="AlphaFoldDB" id="A0A6J6N5X2"/>
<dbReference type="GO" id="GO:0004368">
    <property type="term" value="F:glycerol-3-phosphate dehydrogenase (quinone) activity"/>
    <property type="evidence" value="ECO:0007669"/>
    <property type="project" value="InterPro"/>
</dbReference>
<keyword evidence="6" id="KW-0560">Oxidoreductase</keyword>
<accession>A0A6J6N5X2</accession>
<dbReference type="EMBL" id="CAEZXE010000093">
    <property type="protein sequence ID" value="CAB4682050.1"/>
    <property type="molecule type" value="Genomic_DNA"/>
</dbReference>
<dbReference type="PANTHER" id="PTHR11985:SF35">
    <property type="entry name" value="ANAEROBIC GLYCEROL-3-PHOSPHATE DEHYDROGENASE SUBUNIT A"/>
    <property type="match status" value="1"/>
</dbReference>
<keyword evidence="5" id="KW-0274">FAD</keyword>
<evidence type="ECO:0000256" key="4">
    <source>
        <dbReference type="ARBA" id="ARBA00022798"/>
    </source>
</evidence>
<comment type="cofactor">
    <cofactor evidence="1">
        <name>FAD</name>
        <dbReference type="ChEBI" id="CHEBI:57692"/>
    </cofactor>
</comment>
<keyword evidence="3" id="KW-0285">Flavoprotein</keyword>
<dbReference type="PROSITE" id="PS00978">
    <property type="entry name" value="FAD_G3PDH_2"/>
    <property type="match status" value="1"/>
</dbReference>
<evidence type="ECO:0000256" key="5">
    <source>
        <dbReference type="ARBA" id="ARBA00022827"/>
    </source>
</evidence>
<evidence type="ECO:0000256" key="3">
    <source>
        <dbReference type="ARBA" id="ARBA00022630"/>
    </source>
</evidence>
<evidence type="ECO:0000259" key="8">
    <source>
        <dbReference type="Pfam" id="PF16901"/>
    </source>
</evidence>
<feature type="domain" description="Alpha-glycerophosphate oxidase C-terminal" evidence="8">
    <location>
        <begin position="233"/>
        <end position="354"/>
    </location>
</feature>
<dbReference type="Gene3D" id="3.50.50.60">
    <property type="entry name" value="FAD/NAD(P)-binding domain"/>
    <property type="match status" value="1"/>
</dbReference>
<evidence type="ECO:0000256" key="1">
    <source>
        <dbReference type="ARBA" id="ARBA00001974"/>
    </source>
</evidence>